<dbReference type="InterPro" id="IPR001387">
    <property type="entry name" value="Cro/C1-type_HTH"/>
</dbReference>
<dbReference type="KEGG" id="tact:SG35_001440"/>
<feature type="coiled-coil region" evidence="1">
    <location>
        <begin position="192"/>
        <end position="219"/>
    </location>
</feature>
<name>A0AAF0C1U6_9GAMM</name>
<dbReference type="Gene3D" id="1.10.260.40">
    <property type="entry name" value="lambda repressor-like DNA-binding domains"/>
    <property type="match status" value="1"/>
</dbReference>
<dbReference type="RefSeq" id="WP_044834013.1">
    <property type="nucleotide sequence ID" value="NZ_CP059735.1"/>
</dbReference>
<keyword evidence="4" id="KW-1185">Reference proteome</keyword>
<reference evidence="3 4" key="1">
    <citation type="journal article" date="2015" name="Genome Announc.">
        <title>Draft Genome Sequences of Marine Isolates of Thalassomonas viridans and Thalassomonas actiniarum.</title>
        <authorList>
            <person name="Olonade I."/>
            <person name="van Zyl L.J."/>
            <person name="Trindade M."/>
        </authorList>
    </citation>
    <scope>NUCLEOTIDE SEQUENCE [LARGE SCALE GENOMIC DNA]</scope>
    <source>
        <strain evidence="3 4">A5K-106</strain>
    </source>
</reference>
<keyword evidence="1" id="KW-0175">Coiled coil</keyword>
<evidence type="ECO:0000313" key="4">
    <source>
        <dbReference type="Proteomes" id="UP000032568"/>
    </source>
</evidence>
<dbReference type="SUPFAM" id="SSF47413">
    <property type="entry name" value="lambda repressor-like DNA-binding domains"/>
    <property type="match status" value="1"/>
</dbReference>
<evidence type="ECO:0000259" key="2">
    <source>
        <dbReference type="PROSITE" id="PS50943"/>
    </source>
</evidence>
<organism evidence="3 4">
    <name type="scientific">Thalassomonas actiniarum</name>
    <dbReference type="NCBI Taxonomy" id="485447"/>
    <lineage>
        <taxon>Bacteria</taxon>
        <taxon>Pseudomonadati</taxon>
        <taxon>Pseudomonadota</taxon>
        <taxon>Gammaproteobacteria</taxon>
        <taxon>Alteromonadales</taxon>
        <taxon>Colwelliaceae</taxon>
        <taxon>Thalassomonas</taxon>
    </lineage>
</organism>
<dbReference type="CDD" id="cd00093">
    <property type="entry name" value="HTH_XRE"/>
    <property type="match status" value="1"/>
</dbReference>
<dbReference type="SMART" id="SM00530">
    <property type="entry name" value="HTH_XRE"/>
    <property type="match status" value="1"/>
</dbReference>
<protein>
    <submittedName>
        <fullName evidence="3">Helix-turn-helix transcriptional regulator</fullName>
    </submittedName>
</protein>
<feature type="domain" description="HTH cro/C1-type" evidence="2">
    <location>
        <begin position="11"/>
        <end position="64"/>
    </location>
</feature>
<dbReference type="Proteomes" id="UP000032568">
    <property type="component" value="Chromosome"/>
</dbReference>
<dbReference type="GO" id="GO:0003677">
    <property type="term" value="F:DNA binding"/>
    <property type="evidence" value="ECO:0007669"/>
    <property type="project" value="InterPro"/>
</dbReference>
<evidence type="ECO:0000313" key="3">
    <source>
        <dbReference type="EMBL" id="WDD99381.1"/>
    </source>
</evidence>
<gene>
    <name evidence="3" type="ORF">SG35_001440</name>
</gene>
<dbReference type="InterPro" id="IPR010982">
    <property type="entry name" value="Lambda_DNA-bd_dom_sf"/>
</dbReference>
<dbReference type="Pfam" id="PF13443">
    <property type="entry name" value="HTH_26"/>
    <property type="match status" value="1"/>
</dbReference>
<dbReference type="AlphaFoldDB" id="A0AAF0C1U6"/>
<dbReference type="EMBL" id="CP059735">
    <property type="protein sequence ID" value="WDD99381.1"/>
    <property type="molecule type" value="Genomic_DNA"/>
</dbReference>
<proteinExistence type="predicted"/>
<sequence length="243" mass="28634">MSQIKQISSTLKKLLRQQNITYKEIARHLSMSEANIKRIFSTHSFSLERLEEICNIINISLSDLFLIAQKQQDQLTQLTIEQEQQLVSDTKLFLVAVCVRDAWPFREIIRHYQITELECIRLLARLDKLKMIQLLPNNEYKLLIAQDFRWIPDGPLEQYMAREVISQFMASGFNSEHSFRFYLRGTYSQSSIEIIQRKLNQLTKEAALLNQEDAKLSLDSREHIGLLVAMRPWELSRFAQMRK</sequence>
<reference evidence="3 4" key="2">
    <citation type="journal article" date="2022" name="Mar. Drugs">
        <title>Bioassay-Guided Fractionation Leads to the Detection of Cholic Acid Generated by the Rare Thalassomonas sp.</title>
        <authorList>
            <person name="Pheiffer F."/>
            <person name="Schneider Y.K."/>
            <person name="Hansen E.H."/>
            <person name="Andersen J.H."/>
            <person name="Isaksson J."/>
            <person name="Busche T."/>
            <person name="R C."/>
            <person name="Kalinowski J."/>
            <person name="Zyl L.V."/>
            <person name="Trindade M."/>
        </authorList>
    </citation>
    <scope>NUCLEOTIDE SEQUENCE [LARGE SCALE GENOMIC DNA]</scope>
    <source>
        <strain evidence="3 4">A5K-106</strain>
    </source>
</reference>
<dbReference type="PROSITE" id="PS50943">
    <property type="entry name" value="HTH_CROC1"/>
    <property type="match status" value="1"/>
</dbReference>
<accession>A0AAF0C1U6</accession>
<evidence type="ECO:0000256" key="1">
    <source>
        <dbReference type="SAM" id="Coils"/>
    </source>
</evidence>